<dbReference type="GO" id="GO:0030313">
    <property type="term" value="C:cell envelope"/>
    <property type="evidence" value="ECO:0007669"/>
    <property type="project" value="UniProtKB-SubCell"/>
</dbReference>
<feature type="signal peptide" evidence="7">
    <location>
        <begin position="1"/>
        <end position="25"/>
    </location>
</feature>
<accession>A0A1Q2CQK8</accession>
<organism evidence="9 10">
    <name type="scientific">Tessaracoccus aquimaris</name>
    <dbReference type="NCBI Taxonomy" id="1332264"/>
    <lineage>
        <taxon>Bacteria</taxon>
        <taxon>Bacillati</taxon>
        <taxon>Actinomycetota</taxon>
        <taxon>Actinomycetes</taxon>
        <taxon>Propionibacteriales</taxon>
        <taxon>Propionibacteriaceae</taxon>
        <taxon>Tessaracoccus</taxon>
    </lineage>
</organism>
<dbReference type="InterPro" id="IPR032694">
    <property type="entry name" value="CopC/D"/>
</dbReference>
<keyword evidence="2" id="KW-0479">Metal-binding</keyword>
<evidence type="ECO:0000313" key="9">
    <source>
        <dbReference type="EMBL" id="AQP48310.1"/>
    </source>
</evidence>
<comment type="subcellular location">
    <subcellularLocation>
        <location evidence="1">Cell envelope</location>
    </subcellularLocation>
</comment>
<keyword evidence="10" id="KW-1185">Reference proteome</keyword>
<sequence>MAALVGLFALVLALLAPASPAAAHADLESSDPADGAVLAASPAVIKLVFSEAVTPVPGAFRLFGSAGELPQPDATATGATVSVRPAGDATGRLLLAYRVISGDGHPVSGTLSFTVGTDTGGAPVGPQASADDPAVGWLTGALTSAQYAGLLLGVGLLIFGGWVARTPVLPARRGRPGCSPSRRLRRWSRSPRCAARGLASAIRAGSRPSSRARCSRSGWSSSRAPRGGCAARSPPSWRWWRSPRPCWWGTR</sequence>
<dbReference type="GO" id="GO:0006825">
    <property type="term" value="P:copper ion transport"/>
    <property type="evidence" value="ECO:0007669"/>
    <property type="project" value="InterPro"/>
</dbReference>
<gene>
    <name evidence="9" type="ORF">BW730_13165</name>
</gene>
<keyword evidence="6" id="KW-0812">Transmembrane</keyword>
<dbReference type="GO" id="GO:0042597">
    <property type="term" value="C:periplasmic space"/>
    <property type="evidence" value="ECO:0007669"/>
    <property type="project" value="InterPro"/>
</dbReference>
<feature type="domain" description="CopC" evidence="8">
    <location>
        <begin position="24"/>
        <end position="115"/>
    </location>
</feature>
<dbReference type="GO" id="GO:0046688">
    <property type="term" value="P:response to copper ion"/>
    <property type="evidence" value="ECO:0007669"/>
    <property type="project" value="InterPro"/>
</dbReference>
<evidence type="ECO:0000256" key="5">
    <source>
        <dbReference type="SAM" id="MobiDB-lite"/>
    </source>
</evidence>
<dbReference type="Gene3D" id="2.60.40.1220">
    <property type="match status" value="1"/>
</dbReference>
<feature type="chain" id="PRO_5013201973" description="CopC domain-containing protein" evidence="7">
    <location>
        <begin position="26"/>
        <end position="251"/>
    </location>
</feature>
<keyword evidence="4" id="KW-0186">Copper</keyword>
<evidence type="ECO:0000256" key="3">
    <source>
        <dbReference type="ARBA" id="ARBA00022729"/>
    </source>
</evidence>
<dbReference type="GO" id="GO:0005507">
    <property type="term" value="F:copper ion binding"/>
    <property type="evidence" value="ECO:0007669"/>
    <property type="project" value="InterPro"/>
</dbReference>
<protein>
    <recommendedName>
        <fullName evidence="8">CopC domain-containing protein</fullName>
    </recommendedName>
</protein>
<feature type="region of interest" description="Disordered" evidence="5">
    <location>
        <begin position="204"/>
        <end position="235"/>
    </location>
</feature>
<keyword evidence="6" id="KW-0472">Membrane</keyword>
<name>A0A1Q2CQK8_9ACTN</name>
<dbReference type="Pfam" id="PF04234">
    <property type="entry name" value="CopC"/>
    <property type="match status" value="1"/>
</dbReference>
<dbReference type="PANTHER" id="PTHR34820">
    <property type="entry name" value="INNER MEMBRANE PROTEIN YEBZ"/>
    <property type="match status" value="1"/>
</dbReference>
<feature type="transmembrane region" description="Helical" evidence="6">
    <location>
        <begin position="145"/>
        <end position="164"/>
    </location>
</feature>
<dbReference type="InterPro" id="IPR014755">
    <property type="entry name" value="Cu-Rt/internalin_Ig-like"/>
</dbReference>
<dbReference type="Proteomes" id="UP000188145">
    <property type="component" value="Chromosome"/>
</dbReference>
<keyword evidence="3 7" id="KW-0732">Signal</keyword>
<dbReference type="GO" id="GO:0005886">
    <property type="term" value="C:plasma membrane"/>
    <property type="evidence" value="ECO:0007669"/>
    <property type="project" value="TreeGrafter"/>
</dbReference>
<dbReference type="SUPFAM" id="SSF81296">
    <property type="entry name" value="E set domains"/>
    <property type="match status" value="1"/>
</dbReference>
<proteinExistence type="predicted"/>
<feature type="compositionally biased region" description="Low complexity" evidence="5">
    <location>
        <begin position="204"/>
        <end position="217"/>
    </location>
</feature>
<evidence type="ECO:0000313" key="10">
    <source>
        <dbReference type="Proteomes" id="UP000188145"/>
    </source>
</evidence>
<reference evidence="10" key="1">
    <citation type="submission" date="2017-02" db="EMBL/GenBank/DDBJ databases">
        <title>Tessaracoccus aquaemaris sp. nov., isolated from the intestine of a Korean rockfish, Sebastes schlegelii, in a marine aquaculture pond.</title>
        <authorList>
            <person name="Tak E.J."/>
            <person name="Bae J.-W."/>
        </authorList>
    </citation>
    <scope>NUCLEOTIDE SEQUENCE [LARGE SCALE GENOMIC DNA]</scope>
    <source>
        <strain evidence="10">NSG39</strain>
    </source>
</reference>
<dbReference type="STRING" id="1332264.BW730_13165"/>
<evidence type="ECO:0000256" key="6">
    <source>
        <dbReference type="SAM" id="Phobius"/>
    </source>
</evidence>
<dbReference type="InterPro" id="IPR007348">
    <property type="entry name" value="CopC_dom"/>
</dbReference>
<dbReference type="KEGG" id="tes:BW730_13165"/>
<evidence type="ECO:0000256" key="2">
    <source>
        <dbReference type="ARBA" id="ARBA00022723"/>
    </source>
</evidence>
<evidence type="ECO:0000259" key="8">
    <source>
        <dbReference type="Pfam" id="PF04234"/>
    </source>
</evidence>
<evidence type="ECO:0000256" key="7">
    <source>
        <dbReference type="SAM" id="SignalP"/>
    </source>
</evidence>
<keyword evidence="6" id="KW-1133">Transmembrane helix</keyword>
<evidence type="ECO:0000256" key="1">
    <source>
        <dbReference type="ARBA" id="ARBA00004196"/>
    </source>
</evidence>
<evidence type="ECO:0000256" key="4">
    <source>
        <dbReference type="ARBA" id="ARBA00023008"/>
    </source>
</evidence>
<dbReference type="AlphaFoldDB" id="A0A1Q2CQK8"/>
<dbReference type="PANTHER" id="PTHR34820:SF4">
    <property type="entry name" value="INNER MEMBRANE PROTEIN YEBZ"/>
    <property type="match status" value="1"/>
</dbReference>
<dbReference type="InterPro" id="IPR014756">
    <property type="entry name" value="Ig_E-set"/>
</dbReference>
<dbReference type="EMBL" id="CP019606">
    <property type="protein sequence ID" value="AQP48310.1"/>
    <property type="molecule type" value="Genomic_DNA"/>
</dbReference>